<evidence type="ECO:0000256" key="3">
    <source>
        <dbReference type="ARBA" id="ARBA00004496"/>
    </source>
</evidence>
<evidence type="ECO:0000256" key="7">
    <source>
        <dbReference type="ARBA" id="ARBA00022618"/>
    </source>
</evidence>
<keyword evidence="14 17" id="KW-0131">Cell cycle</keyword>
<dbReference type="EMBL" id="CP138335">
    <property type="protein sequence ID" value="XBW07760.1"/>
    <property type="molecule type" value="Genomic_DNA"/>
</dbReference>
<dbReference type="GO" id="GO:0008360">
    <property type="term" value="P:regulation of cell shape"/>
    <property type="evidence" value="ECO:0007669"/>
    <property type="project" value="UniProtKB-KW"/>
</dbReference>
<comment type="similarity">
    <text evidence="5 17">Belongs to the MurB family.</text>
</comment>
<comment type="cofactor">
    <cofactor evidence="1 17">
        <name>FAD</name>
        <dbReference type="ChEBI" id="CHEBI:57692"/>
    </cofactor>
</comment>
<dbReference type="AlphaFoldDB" id="A0AAU7V663"/>
<dbReference type="PANTHER" id="PTHR21071">
    <property type="entry name" value="UDP-N-ACETYLENOLPYRUVOYLGLUCOSAMINE REDUCTASE"/>
    <property type="match status" value="1"/>
</dbReference>
<feature type="active site" evidence="17">
    <location>
        <position position="361"/>
    </location>
</feature>
<dbReference type="InterPro" id="IPR016167">
    <property type="entry name" value="FAD-bd_PCMH_sub1"/>
</dbReference>
<evidence type="ECO:0000256" key="11">
    <source>
        <dbReference type="ARBA" id="ARBA00022960"/>
    </source>
</evidence>
<dbReference type="InterPro" id="IPR016166">
    <property type="entry name" value="FAD-bd_PCMH"/>
</dbReference>
<dbReference type="Pfam" id="PF02873">
    <property type="entry name" value="MurB_C"/>
    <property type="match status" value="1"/>
</dbReference>
<comment type="catalytic activity">
    <reaction evidence="16 17">
        <text>UDP-N-acetyl-alpha-D-muramate + NADP(+) = UDP-N-acetyl-3-O-(1-carboxyvinyl)-alpha-D-glucosamine + NADPH + H(+)</text>
        <dbReference type="Rhea" id="RHEA:12248"/>
        <dbReference type="ChEBI" id="CHEBI:15378"/>
        <dbReference type="ChEBI" id="CHEBI:57783"/>
        <dbReference type="ChEBI" id="CHEBI:58349"/>
        <dbReference type="ChEBI" id="CHEBI:68483"/>
        <dbReference type="ChEBI" id="CHEBI:70757"/>
        <dbReference type="EC" id="1.3.1.98"/>
    </reaction>
</comment>
<comment type="subcellular location">
    <subcellularLocation>
        <location evidence="3 17">Cytoplasm</location>
    </subcellularLocation>
</comment>
<dbReference type="SUPFAM" id="SSF56176">
    <property type="entry name" value="FAD-binding/transporter-associated domain-like"/>
    <property type="match status" value="1"/>
</dbReference>
<keyword evidence="13 17" id="KW-0560">Oxidoreductase</keyword>
<keyword evidence="11 17" id="KW-0133">Cell shape</keyword>
<organism evidence="19">
    <name type="scientific">Scrofimicrobium appendicitidis</name>
    <dbReference type="NCBI Taxonomy" id="3079930"/>
    <lineage>
        <taxon>Bacteria</taxon>
        <taxon>Bacillati</taxon>
        <taxon>Actinomycetota</taxon>
        <taxon>Actinomycetes</taxon>
        <taxon>Actinomycetales</taxon>
        <taxon>Actinomycetaceae</taxon>
        <taxon>Scrofimicrobium</taxon>
    </lineage>
</organism>
<evidence type="ECO:0000256" key="15">
    <source>
        <dbReference type="ARBA" id="ARBA00023316"/>
    </source>
</evidence>
<keyword evidence="6 17" id="KW-0963">Cytoplasm</keyword>
<keyword evidence="8 17" id="KW-0285">Flavoprotein</keyword>
<dbReference type="GO" id="GO:0051301">
    <property type="term" value="P:cell division"/>
    <property type="evidence" value="ECO:0007669"/>
    <property type="project" value="UniProtKB-KW"/>
</dbReference>
<dbReference type="GO" id="GO:0005829">
    <property type="term" value="C:cytosol"/>
    <property type="evidence" value="ECO:0007669"/>
    <property type="project" value="TreeGrafter"/>
</dbReference>
<proteinExistence type="inferred from homology"/>
<evidence type="ECO:0000256" key="12">
    <source>
        <dbReference type="ARBA" id="ARBA00022984"/>
    </source>
</evidence>
<dbReference type="GO" id="GO:0071949">
    <property type="term" value="F:FAD binding"/>
    <property type="evidence" value="ECO:0007669"/>
    <property type="project" value="InterPro"/>
</dbReference>
<evidence type="ECO:0000259" key="18">
    <source>
        <dbReference type="PROSITE" id="PS51387"/>
    </source>
</evidence>
<keyword evidence="12 17" id="KW-0573">Peptidoglycan synthesis</keyword>
<keyword evidence="15 17" id="KW-0961">Cell wall biogenesis/degradation</keyword>
<dbReference type="RefSeq" id="WP_350257962.1">
    <property type="nucleotide sequence ID" value="NZ_CP138335.1"/>
</dbReference>
<evidence type="ECO:0000256" key="4">
    <source>
        <dbReference type="ARBA" id="ARBA00004752"/>
    </source>
</evidence>
<evidence type="ECO:0000256" key="14">
    <source>
        <dbReference type="ARBA" id="ARBA00023306"/>
    </source>
</evidence>
<evidence type="ECO:0000256" key="2">
    <source>
        <dbReference type="ARBA" id="ARBA00003921"/>
    </source>
</evidence>
<dbReference type="HAMAP" id="MF_00037">
    <property type="entry name" value="MurB"/>
    <property type="match status" value="1"/>
</dbReference>
<dbReference type="PANTHER" id="PTHR21071:SF4">
    <property type="entry name" value="UDP-N-ACETYLENOLPYRUVOYLGLUCOSAMINE REDUCTASE"/>
    <property type="match status" value="1"/>
</dbReference>
<evidence type="ECO:0000256" key="8">
    <source>
        <dbReference type="ARBA" id="ARBA00022630"/>
    </source>
</evidence>
<sequence length="370" mass="39103">MTNLAELTTFRIGGPAGSLVDVNGPQELAEAVRTADREGQPVLVLGGGSNLLVADEGFPGVVIRDLSQDIAVVDSSGCGGNSVRVSAGTNWDDFSAYCVQQDWMGVEALAGIPGTVGAAPVQNIGAYGQEVAETLASVRVLDRLTGRIEQLALFDLHLGYRDSVLKRSLVSERAGGGRLWGPTGRWVVLEAEFQLRNASLSSPVRYRELADHLGINLGERAPSARVREAVLDLRRSKGMVLDPSDHDTWSAGSFFTNPIVDEAVELPADAPRFPVEQRSLVNSIAGKAPVVPGLVKLSAAWLIAHAGFSKGYPAGAPASLSTKHVLALTNRGGAKATDVMALATEIQRRVADKFGVQLVPEPVLVSMKKA</sequence>
<dbReference type="InterPro" id="IPR011601">
    <property type="entry name" value="MurB_C"/>
</dbReference>
<comment type="pathway">
    <text evidence="4 17">Cell wall biogenesis; peptidoglycan biosynthesis.</text>
</comment>
<feature type="active site" description="Proton donor" evidence="17">
    <location>
        <position position="253"/>
    </location>
</feature>
<dbReference type="GO" id="GO:0071555">
    <property type="term" value="P:cell wall organization"/>
    <property type="evidence" value="ECO:0007669"/>
    <property type="project" value="UniProtKB-KW"/>
</dbReference>
<evidence type="ECO:0000256" key="13">
    <source>
        <dbReference type="ARBA" id="ARBA00023002"/>
    </source>
</evidence>
<comment type="function">
    <text evidence="2 17">Cell wall formation.</text>
</comment>
<dbReference type="SUPFAM" id="SSF56194">
    <property type="entry name" value="Uridine diphospho-N-Acetylenolpyruvylglucosamine reductase, MurB, C-terminal domain"/>
    <property type="match status" value="1"/>
</dbReference>
<dbReference type="EC" id="1.3.1.98" evidence="17"/>
<dbReference type="Gene3D" id="3.30.43.10">
    <property type="entry name" value="Uridine Diphospho-n-acetylenolpyruvylglucosamine Reductase, domain 2"/>
    <property type="match status" value="1"/>
</dbReference>
<keyword evidence="9 17" id="KW-0274">FAD</keyword>
<keyword evidence="7 17" id="KW-0132">Cell division</keyword>
<evidence type="ECO:0000256" key="5">
    <source>
        <dbReference type="ARBA" id="ARBA00010485"/>
    </source>
</evidence>
<dbReference type="Pfam" id="PF01565">
    <property type="entry name" value="FAD_binding_4"/>
    <property type="match status" value="1"/>
</dbReference>
<dbReference type="GO" id="GO:0008762">
    <property type="term" value="F:UDP-N-acetylmuramate dehydrogenase activity"/>
    <property type="evidence" value="ECO:0007669"/>
    <property type="project" value="UniProtKB-UniRule"/>
</dbReference>
<dbReference type="InterPro" id="IPR036635">
    <property type="entry name" value="MurB_C_sf"/>
</dbReference>
<feature type="active site" evidence="17">
    <location>
        <position position="161"/>
    </location>
</feature>
<dbReference type="PROSITE" id="PS51387">
    <property type="entry name" value="FAD_PCMH"/>
    <property type="match status" value="1"/>
</dbReference>
<name>A0AAU7V663_9ACTO</name>
<protein>
    <recommendedName>
        <fullName evidence="17">UDP-N-acetylenolpyruvoylglucosamine reductase</fullName>
        <ecNumber evidence="17">1.3.1.98</ecNumber>
    </recommendedName>
    <alternativeName>
        <fullName evidence="17">UDP-N-acetylmuramate dehydrogenase</fullName>
    </alternativeName>
</protein>
<dbReference type="InterPro" id="IPR036318">
    <property type="entry name" value="FAD-bd_PCMH-like_sf"/>
</dbReference>
<evidence type="ECO:0000256" key="16">
    <source>
        <dbReference type="ARBA" id="ARBA00048914"/>
    </source>
</evidence>
<evidence type="ECO:0000256" key="10">
    <source>
        <dbReference type="ARBA" id="ARBA00022857"/>
    </source>
</evidence>
<dbReference type="GO" id="GO:0009252">
    <property type="term" value="P:peptidoglycan biosynthetic process"/>
    <property type="evidence" value="ECO:0007669"/>
    <property type="project" value="UniProtKB-UniRule"/>
</dbReference>
<feature type="domain" description="FAD-binding PCMH-type" evidence="18">
    <location>
        <begin position="12"/>
        <end position="198"/>
    </location>
</feature>
<dbReference type="InterPro" id="IPR016169">
    <property type="entry name" value="FAD-bd_PCMH_sub2"/>
</dbReference>
<evidence type="ECO:0000256" key="17">
    <source>
        <dbReference type="HAMAP-Rule" id="MF_00037"/>
    </source>
</evidence>
<dbReference type="InterPro" id="IPR003170">
    <property type="entry name" value="MurB"/>
</dbReference>
<evidence type="ECO:0000256" key="9">
    <source>
        <dbReference type="ARBA" id="ARBA00022827"/>
    </source>
</evidence>
<evidence type="ECO:0000256" key="6">
    <source>
        <dbReference type="ARBA" id="ARBA00022490"/>
    </source>
</evidence>
<evidence type="ECO:0000256" key="1">
    <source>
        <dbReference type="ARBA" id="ARBA00001974"/>
    </source>
</evidence>
<dbReference type="Gene3D" id="3.90.78.10">
    <property type="entry name" value="UDP-N-acetylenolpyruvoylglucosamine reductase, C-terminal domain"/>
    <property type="match status" value="1"/>
</dbReference>
<dbReference type="NCBIfam" id="TIGR00179">
    <property type="entry name" value="murB"/>
    <property type="match status" value="1"/>
</dbReference>
<dbReference type="InterPro" id="IPR006094">
    <property type="entry name" value="Oxid_FAD_bind_N"/>
</dbReference>
<reference evidence="19" key="1">
    <citation type="submission" date="2023-11" db="EMBL/GenBank/DDBJ databases">
        <title>Scrofimicrobium hongkongense sp. nov., isolated from a patient with peritonitis.</title>
        <authorList>
            <person name="Lao H.Y."/>
            <person name="Wong A.Y.P."/>
            <person name="Ng T.L."/>
            <person name="Wong R.Y.L."/>
            <person name="Yau M.C.Y."/>
            <person name="Lam J.Y.W."/>
            <person name="Siu G.K.H."/>
        </authorList>
    </citation>
    <scope>NUCLEOTIDE SEQUENCE</scope>
    <source>
        <strain evidence="19">R131</strain>
    </source>
</reference>
<dbReference type="Gene3D" id="3.30.465.10">
    <property type="match status" value="1"/>
</dbReference>
<dbReference type="NCBIfam" id="NF010478">
    <property type="entry name" value="PRK13903.1"/>
    <property type="match status" value="1"/>
</dbReference>
<keyword evidence="10 17" id="KW-0521">NADP</keyword>
<dbReference type="KEGG" id="sapp:SAC06_08935"/>
<evidence type="ECO:0000313" key="19">
    <source>
        <dbReference type="EMBL" id="XBW07760.1"/>
    </source>
</evidence>
<accession>A0AAU7V663</accession>
<gene>
    <name evidence="17" type="primary">murB</name>
    <name evidence="19" type="ORF">SAC06_08935</name>
</gene>